<keyword evidence="1" id="KW-0812">Transmembrane</keyword>
<organism evidence="2 3">
    <name type="scientific">Elysia marginata</name>
    <dbReference type="NCBI Taxonomy" id="1093978"/>
    <lineage>
        <taxon>Eukaryota</taxon>
        <taxon>Metazoa</taxon>
        <taxon>Spiralia</taxon>
        <taxon>Lophotrochozoa</taxon>
        <taxon>Mollusca</taxon>
        <taxon>Gastropoda</taxon>
        <taxon>Heterobranchia</taxon>
        <taxon>Euthyneura</taxon>
        <taxon>Panpulmonata</taxon>
        <taxon>Sacoglossa</taxon>
        <taxon>Placobranchoidea</taxon>
        <taxon>Plakobranchidae</taxon>
        <taxon>Elysia</taxon>
    </lineage>
</organism>
<evidence type="ECO:0000313" key="2">
    <source>
        <dbReference type="EMBL" id="GFS12908.1"/>
    </source>
</evidence>
<keyword evidence="1" id="KW-1133">Transmembrane helix</keyword>
<keyword evidence="3" id="KW-1185">Reference proteome</keyword>
<protein>
    <submittedName>
        <fullName evidence="2">Uncharacterized protein</fullName>
    </submittedName>
</protein>
<keyword evidence="1" id="KW-0472">Membrane</keyword>
<feature type="transmembrane region" description="Helical" evidence="1">
    <location>
        <begin position="74"/>
        <end position="107"/>
    </location>
</feature>
<accession>A0AAV4IU51</accession>
<comment type="caution">
    <text evidence="2">The sequence shown here is derived from an EMBL/GenBank/DDBJ whole genome shotgun (WGS) entry which is preliminary data.</text>
</comment>
<reference evidence="2 3" key="1">
    <citation type="journal article" date="2021" name="Elife">
        <title>Chloroplast acquisition without the gene transfer in kleptoplastic sea slugs, Plakobranchus ocellatus.</title>
        <authorList>
            <person name="Maeda T."/>
            <person name="Takahashi S."/>
            <person name="Yoshida T."/>
            <person name="Shimamura S."/>
            <person name="Takaki Y."/>
            <person name="Nagai Y."/>
            <person name="Toyoda A."/>
            <person name="Suzuki Y."/>
            <person name="Arimoto A."/>
            <person name="Ishii H."/>
            <person name="Satoh N."/>
            <person name="Nishiyama T."/>
            <person name="Hasebe M."/>
            <person name="Maruyama T."/>
            <person name="Minagawa J."/>
            <person name="Obokata J."/>
            <person name="Shigenobu S."/>
        </authorList>
    </citation>
    <scope>NUCLEOTIDE SEQUENCE [LARGE SCALE GENOMIC DNA]</scope>
</reference>
<dbReference type="AlphaFoldDB" id="A0AAV4IU51"/>
<proteinExistence type="predicted"/>
<name>A0AAV4IU51_9GAST</name>
<gene>
    <name evidence="2" type="ORF">ElyMa_001384000</name>
</gene>
<evidence type="ECO:0000256" key="1">
    <source>
        <dbReference type="SAM" id="Phobius"/>
    </source>
</evidence>
<sequence length="112" mass="12323">MRWVTSSLPLAYTITEDDNCRETSKTEQAWLVTYHTYLIKNKHRSESRTYIILYLVYKLQHSWGIAGRVGAQRLVVVVVVVVEIAVAVAAAAAVVVVIVVAVVVAAVVDVVV</sequence>
<dbReference type="EMBL" id="BMAT01002739">
    <property type="protein sequence ID" value="GFS12908.1"/>
    <property type="molecule type" value="Genomic_DNA"/>
</dbReference>
<dbReference type="Proteomes" id="UP000762676">
    <property type="component" value="Unassembled WGS sequence"/>
</dbReference>
<evidence type="ECO:0000313" key="3">
    <source>
        <dbReference type="Proteomes" id="UP000762676"/>
    </source>
</evidence>